<dbReference type="EMBL" id="RKLP01000014">
    <property type="protein sequence ID" value="RVW07106.1"/>
    <property type="molecule type" value="Genomic_DNA"/>
</dbReference>
<evidence type="ECO:0000256" key="2">
    <source>
        <dbReference type="SAM" id="SignalP"/>
    </source>
</evidence>
<evidence type="ECO:0000256" key="1">
    <source>
        <dbReference type="ARBA" id="ARBA00009580"/>
    </source>
</evidence>
<dbReference type="Gene3D" id="3.90.190.10">
    <property type="entry name" value="Protein tyrosine phosphatase superfamily"/>
    <property type="match status" value="1"/>
</dbReference>
<gene>
    <name evidence="3" type="ORF">EGT67_22980</name>
</gene>
<dbReference type="AlphaFoldDB" id="A0A438B7Y8"/>
<feature type="signal peptide" evidence="2">
    <location>
        <begin position="1"/>
        <end position="32"/>
    </location>
</feature>
<proteinExistence type="inferred from homology"/>
<protein>
    <submittedName>
        <fullName evidence="3">Tyrosine-protein phosphatase</fullName>
    </submittedName>
</protein>
<organism evidence="3 4">
    <name type="scientific">Prescottella agglutinans</name>
    <dbReference type="NCBI Taxonomy" id="1644129"/>
    <lineage>
        <taxon>Bacteria</taxon>
        <taxon>Bacillati</taxon>
        <taxon>Actinomycetota</taxon>
        <taxon>Actinomycetes</taxon>
        <taxon>Mycobacteriales</taxon>
        <taxon>Nocardiaceae</taxon>
        <taxon>Prescottella</taxon>
    </lineage>
</organism>
<dbReference type="InterPro" id="IPR016130">
    <property type="entry name" value="Tyr_Pase_AS"/>
</dbReference>
<keyword evidence="2" id="KW-0732">Signal</keyword>
<evidence type="ECO:0000313" key="3">
    <source>
        <dbReference type="EMBL" id="RVW07106.1"/>
    </source>
</evidence>
<accession>A0A438B7Y8</accession>
<dbReference type="SUPFAM" id="SSF52799">
    <property type="entry name" value="(Phosphotyrosine protein) phosphatases II"/>
    <property type="match status" value="1"/>
</dbReference>
<dbReference type="InterPro" id="IPR026893">
    <property type="entry name" value="Tyr/Ser_Pase_IphP-type"/>
</dbReference>
<evidence type="ECO:0000313" key="4">
    <source>
        <dbReference type="Proteomes" id="UP000286208"/>
    </source>
</evidence>
<dbReference type="PROSITE" id="PS00383">
    <property type="entry name" value="TYR_PHOSPHATASE_1"/>
    <property type="match status" value="1"/>
</dbReference>
<dbReference type="OrthoDB" id="1188001at2"/>
<dbReference type="PANTHER" id="PTHR31126">
    <property type="entry name" value="TYROSINE-PROTEIN PHOSPHATASE"/>
    <property type="match status" value="1"/>
</dbReference>
<dbReference type="PANTHER" id="PTHR31126:SF1">
    <property type="entry name" value="TYROSINE SPECIFIC PROTEIN PHOSPHATASES DOMAIN-CONTAINING PROTEIN"/>
    <property type="match status" value="1"/>
</dbReference>
<dbReference type="InterPro" id="IPR029021">
    <property type="entry name" value="Prot-tyrosine_phosphatase-like"/>
</dbReference>
<comment type="caution">
    <text evidence="3">The sequence shown here is derived from an EMBL/GenBank/DDBJ whole genome shotgun (WGS) entry which is preliminary data.</text>
</comment>
<keyword evidence="4" id="KW-1185">Reference proteome</keyword>
<feature type="chain" id="PRO_5038798816" evidence="2">
    <location>
        <begin position="33"/>
        <end position="305"/>
    </location>
</feature>
<sequence>MALRHHTFRLRRSTAAALGLTGALLVTTPTVAAATPLAPFGSGSAAFGSTAPEIAEAPRLASVDNFRDIAGTGDGYAGFAGLHVNRGVFYRSNALTPNPEDLATLESLRLTAVYDLRSDGEIAAKADILPAGTAYRNIPVLDENPGTDYSFLDTPEKSLAYLQDAYRSMVNDATPRAGFGRLLTALADTPGPQLFHCTAGKDRTGWTTALLLGIAGVPRETVTADYLLSNEYSAASIAASLAYISAAKGPEAAAAVEPLITVDRSYLDAAFAEVDRNYGSLERYLTDGLGLSPNTVTKLRLKLLG</sequence>
<dbReference type="Pfam" id="PF13350">
    <property type="entry name" value="Y_phosphatase3"/>
    <property type="match status" value="1"/>
</dbReference>
<dbReference type="GO" id="GO:0004721">
    <property type="term" value="F:phosphoprotein phosphatase activity"/>
    <property type="evidence" value="ECO:0007669"/>
    <property type="project" value="InterPro"/>
</dbReference>
<dbReference type="Proteomes" id="UP000286208">
    <property type="component" value="Unassembled WGS sequence"/>
</dbReference>
<reference evidence="3 4" key="1">
    <citation type="submission" date="2018-11" db="EMBL/GenBank/DDBJ databases">
        <title>Rhodococcus spongicola sp. nov. and Rhodococcus xishaensis sp. nov. from marine sponges.</title>
        <authorList>
            <person name="Li L."/>
            <person name="Lin H.W."/>
        </authorList>
    </citation>
    <scope>NUCLEOTIDE SEQUENCE [LARGE SCALE GENOMIC DNA]</scope>
    <source>
        <strain evidence="3 4">CCTCC AB2014297</strain>
    </source>
</reference>
<name>A0A438B7Y8_9NOCA</name>
<comment type="similarity">
    <text evidence="1">Belongs to the protein-tyrosine phosphatase family.</text>
</comment>